<dbReference type="GO" id="GO:0048511">
    <property type="term" value="P:rhythmic process"/>
    <property type="evidence" value="ECO:0007669"/>
    <property type="project" value="InterPro"/>
</dbReference>
<evidence type="ECO:0000313" key="2">
    <source>
        <dbReference type="EMBL" id="NDP47783.1"/>
    </source>
</evidence>
<dbReference type="PANTHER" id="PTHR41709:SF2">
    <property type="entry name" value="CIRCADIAN CLOCK PROTEIN KAIB2"/>
    <property type="match status" value="1"/>
</dbReference>
<dbReference type="InterPro" id="IPR036249">
    <property type="entry name" value="Thioredoxin-like_sf"/>
</dbReference>
<accession>A0A7C9P4L9</accession>
<dbReference type="Proteomes" id="UP000483432">
    <property type="component" value="Unassembled WGS sequence"/>
</dbReference>
<gene>
    <name evidence="2" type="ORF">GZ085_05195</name>
</gene>
<dbReference type="SMART" id="SM01248">
    <property type="entry name" value="KaiB"/>
    <property type="match status" value="1"/>
</dbReference>
<protein>
    <recommendedName>
        <fullName evidence="1">KaiB domain-containing protein</fullName>
    </recommendedName>
</protein>
<dbReference type="Pfam" id="PF07689">
    <property type="entry name" value="KaiB"/>
    <property type="match status" value="1"/>
</dbReference>
<reference evidence="2 3" key="1">
    <citation type="submission" date="2019-09" db="EMBL/GenBank/DDBJ databases">
        <title>H2 Metabolism Revealed by Metagenomic Analysis in Subglacial Sediment of East Antarctica.</title>
        <authorList>
            <person name="Yang Z."/>
            <person name="Zhang Y."/>
            <person name="Lv Y."/>
            <person name="Yan W."/>
            <person name="Xiao X."/>
            <person name="Sun B."/>
            <person name="Ma H."/>
        </authorList>
    </citation>
    <scope>NUCLEOTIDE SEQUENCE [LARGE SCALE GENOMIC DNA]</scope>
    <source>
        <strain evidence="2">Bin2_2</strain>
    </source>
</reference>
<name>A0A7C9P4L9_9PROT</name>
<evidence type="ECO:0000259" key="1">
    <source>
        <dbReference type="SMART" id="SM01248"/>
    </source>
</evidence>
<dbReference type="AlphaFoldDB" id="A0A7C9P4L9"/>
<organism evidence="2 3">
    <name type="scientific">Sulfuriferula multivorans</name>
    <dbReference type="NCBI Taxonomy" id="1559896"/>
    <lineage>
        <taxon>Bacteria</taxon>
        <taxon>Pseudomonadati</taxon>
        <taxon>Pseudomonadota</taxon>
        <taxon>Betaproteobacteria</taxon>
        <taxon>Nitrosomonadales</taxon>
        <taxon>Sulfuricellaceae</taxon>
        <taxon>Sulfuriferula</taxon>
    </lineage>
</organism>
<evidence type="ECO:0000313" key="3">
    <source>
        <dbReference type="Proteomes" id="UP000483432"/>
    </source>
</evidence>
<feature type="domain" description="KaiB" evidence="1">
    <location>
        <begin position="19"/>
        <end position="101"/>
    </location>
</feature>
<dbReference type="EMBL" id="JAAFGW010000056">
    <property type="protein sequence ID" value="NDP47783.1"/>
    <property type="molecule type" value="Genomic_DNA"/>
</dbReference>
<dbReference type="Gene3D" id="3.40.30.10">
    <property type="entry name" value="Glutaredoxin"/>
    <property type="match status" value="1"/>
</dbReference>
<sequence>MKFARSPRFKPSTIAPIDIAGDALNAAQVLSNLTTLCRTHWPNRRDIELVDVFVDVVKDPKRALADGVFMTPTLVRLAPPPTQSLVGTPSQIQTVLQPLILEVPAA</sequence>
<dbReference type="InterPro" id="IPR011649">
    <property type="entry name" value="KaiB_domain"/>
</dbReference>
<proteinExistence type="predicted"/>
<comment type="caution">
    <text evidence="2">The sequence shown here is derived from an EMBL/GenBank/DDBJ whole genome shotgun (WGS) entry which is preliminary data.</text>
</comment>
<dbReference type="SUPFAM" id="SSF52833">
    <property type="entry name" value="Thioredoxin-like"/>
    <property type="match status" value="1"/>
</dbReference>
<dbReference type="PANTHER" id="PTHR41709">
    <property type="entry name" value="KAIB-LIKE PROTEIN 1"/>
    <property type="match status" value="1"/>
</dbReference>
<dbReference type="InterPro" id="IPR039022">
    <property type="entry name" value="KaiB-like"/>
</dbReference>